<accession>A0A0S4LCE1</accession>
<dbReference type="PANTHER" id="PTHR14969:SF13">
    <property type="entry name" value="AT30094P"/>
    <property type="match status" value="1"/>
</dbReference>
<evidence type="ECO:0000259" key="2">
    <source>
        <dbReference type="SMART" id="SM00014"/>
    </source>
</evidence>
<feature type="transmembrane region" description="Helical" evidence="1">
    <location>
        <begin position="225"/>
        <end position="245"/>
    </location>
</feature>
<evidence type="ECO:0000313" key="3">
    <source>
        <dbReference type="EMBL" id="CUS33540.1"/>
    </source>
</evidence>
<feature type="transmembrane region" description="Helical" evidence="1">
    <location>
        <begin position="74"/>
        <end position="94"/>
    </location>
</feature>
<organism evidence="3 4">
    <name type="scientific">Candidatus Nitrospira nitrosa</name>
    <dbReference type="NCBI Taxonomy" id="1742972"/>
    <lineage>
        <taxon>Bacteria</taxon>
        <taxon>Pseudomonadati</taxon>
        <taxon>Nitrospirota</taxon>
        <taxon>Nitrospiria</taxon>
        <taxon>Nitrospirales</taxon>
        <taxon>Nitrospiraceae</taxon>
        <taxon>Nitrospira</taxon>
    </lineage>
</organism>
<name>A0A0S4LCE1_9BACT</name>
<keyword evidence="4" id="KW-1185">Reference proteome</keyword>
<feature type="transmembrane region" description="Helical" evidence="1">
    <location>
        <begin position="200"/>
        <end position="218"/>
    </location>
</feature>
<dbReference type="InterPro" id="IPR036938">
    <property type="entry name" value="PAP2/HPO_sf"/>
</dbReference>
<feature type="transmembrane region" description="Helical" evidence="1">
    <location>
        <begin position="170"/>
        <end position="188"/>
    </location>
</feature>
<reference evidence="3 4" key="1">
    <citation type="submission" date="2015-10" db="EMBL/GenBank/DDBJ databases">
        <authorList>
            <person name="Gilbert D.G."/>
        </authorList>
    </citation>
    <scope>NUCLEOTIDE SEQUENCE [LARGE SCALE GENOMIC DNA]</scope>
    <source>
        <strain evidence="3">COMA1</strain>
    </source>
</reference>
<dbReference type="Gene3D" id="1.20.144.10">
    <property type="entry name" value="Phosphatidic acid phosphatase type 2/haloperoxidase"/>
    <property type="match status" value="2"/>
</dbReference>
<dbReference type="RefSeq" id="WP_176697880.1">
    <property type="nucleotide sequence ID" value="NZ_CZQA01000001.1"/>
</dbReference>
<dbReference type="AlphaFoldDB" id="A0A0S4LCE1"/>
<dbReference type="Proteomes" id="UP000199032">
    <property type="component" value="Unassembled WGS sequence"/>
</dbReference>
<dbReference type="PANTHER" id="PTHR14969">
    <property type="entry name" value="SPHINGOSINE-1-PHOSPHATE PHOSPHOHYDROLASE"/>
    <property type="match status" value="1"/>
</dbReference>
<evidence type="ECO:0000313" key="4">
    <source>
        <dbReference type="Proteomes" id="UP000199032"/>
    </source>
</evidence>
<dbReference type="EMBL" id="CZQA01000001">
    <property type="protein sequence ID" value="CUS33540.1"/>
    <property type="molecule type" value="Genomic_DNA"/>
</dbReference>
<feature type="domain" description="Phosphatidic acid phosphatase type 2/haloperoxidase" evidence="2">
    <location>
        <begin position="77"/>
        <end position="187"/>
    </location>
</feature>
<protein>
    <recommendedName>
        <fullName evidence="2">Phosphatidic acid phosphatase type 2/haloperoxidase domain-containing protein</fullName>
    </recommendedName>
</protein>
<gene>
    <name evidence="3" type="ORF">COMA1_11209</name>
</gene>
<keyword evidence="1" id="KW-0472">Membrane</keyword>
<sequence length="341" mass="36653">MAVGISLFGLAHFDLPITKYVRSVTSHLPGDQLTVPWMAFTSNMGDWIGQGWRLAFVSIVLLAIAWAIKKPNITTVALQTLIAHGIAALLANGLKHLIGRPRPKFVHSGDWQMSLSLVSGLDSFPSGHSTASFAVATVLAKRFPSISPLCLGIALFVGISRVLRGSHFPTDVVGGAIIGILCGFVAAAPLKQWRTSLLEGFHYATIAAVGVFGVLWTLSHRMEEGMAGLAYVTLGLIFVAGGLWGRKDNWLRGEYSAQNSWLATASIPLMAIGIAAMTTSPLVVASVGCVGAATWFRDRTRRYEREVRDATWLSLREVAIFGSLCLALVLLVTARGILPFQ</sequence>
<dbReference type="Pfam" id="PF01569">
    <property type="entry name" value="PAP2"/>
    <property type="match status" value="1"/>
</dbReference>
<feature type="transmembrane region" description="Helical" evidence="1">
    <location>
        <begin position="51"/>
        <end position="68"/>
    </location>
</feature>
<dbReference type="SMART" id="SM00014">
    <property type="entry name" value="acidPPc"/>
    <property type="match status" value="1"/>
</dbReference>
<dbReference type="SUPFAM" id="SSF48317">
    <property type="entry name" value="Acid phosphatase/Vanadium-dependent haloperoxidase"/>
    <property type="match status" value="1"/>
</dbReference>
<dbReference type="STRING" id="1742972.COMA1_11209"/>
<evidence type="ECO:0000256" key="1">
    <source>
        <dbReference type="SAM" id="Phobius"/>
    </source>
</evidence>
<proteinExistence type="predicted"/>
<feature type="transmembrane region" description="Helical" evidence="1">
    <location>
        <begin position="265"/>
        <end position="296"/>
    </location>
</feature>
<feature type="transmembrane region" description="Helical" evidence="1">
    <location>
        <begin position="146"/>
        <end position="163"/>
    </location>
</feature>
<keyword evidence="1" id="KW-1133">Transmembrane helix</keyword>
<keyword evidence="1" id="KW-0812">Transmembrane</keyword>
<feature type="transmembrane region" description="Helical" evidence="1">
    <location>
        <begin position="317"/>
        <end position="338"/>
    </location>
</feature>
<dbReference type="InterPro" id="IPR000326">
    <property type="entry name" value="PAP2/HPO"/>
</dbReference>